<dbReference type="Gene3D" id="3.30.200.20">
    <property type="entry name" value="Phosphorylase Kinase, domain 1"/>
    <property type="match status" value="1"/>
</dbReference>
<comment type="catalytic activity">
    <reaction evidence="10">
        <text>L-threonyl-[protein] + ATP = O-phospho-L-threonyl-[protein] + ADP + H(+)</text>
        <dbReference type="Rhea" id="RHEA:46608"/>
        <dbReference type="Rhea" id="RHEA-COMP:11060"/>
        <dbReference type="Rhea" id="RHEA-COMP:11605"/>
        <dbReference type="ChEBI" id="CHEBI:15378"/>
        <dbReference type="ChEBI" id="CHEBI:30013"/>
        <dbReference type="ChEBI" id="CHEBI:30616"/>
        <dbReference type="ChEBI" id="CHEBI:61977"/>
        <dbReference type="ChEBI" id="CHEBI:456216"/>
        <dbReference type="EC" id="2.7.11.1"/>
    </reaction>
</comment>
<dbReference type="InterPro" id="IPR011009">
    <property type="entry name" value="Kinase-like_dom_sf"/>
</dbReference>
<evidence type="ECO:0000256" key="11">
    <source>
        <dbReference type="ARBA" id="ARBA00048679"/>
    </source>
</evidence>
<keyword evidence="7" id="KW-0418">Kinase</keyword>
<evidence type="ECO:0000256" key="10">
    <source>
        <dbReference type="ARBA" id="ARBA00047899"/>
    </source>
</evidence>
<feature type="compositionally biased region" description="Polar residues" evidence="12">
    <location>
        <begin position="296"/>
        <end position="306"/>
    </location>
</feature>
<comment type="catalytic activity">
    <reaction evidence="11">
        <text>L-seryl-[protein] + ATP = O-phospho-L-seryl-[protein] + ADP + H(+)</text>
        <dbReference type="Rhea" id="RHEA:17989"/>
        <dbReference type="Rhea" id="RHEA-COMP:9863"/>
        <dbReference type="Rhea" id="RHEA-COMP:11604"/>
        <dbReference type="ChEBI" id="CHEBI:15378"/>
        <dbReference type="ChEBI" id="CHEBI:29999"/>
        <dbReference type="ChEBI" id="CHEBI:30616"/>
        <dbReference type="ChEBI" id="CHEBI:83421"/>
        <dbReference type="ChEBI" id="CHEBI:456216"/>
        <dbReference type="EC" id="2.7.11.1"/>
    </reaction>
</comment>
<comment type="caution">
    <text evidence="15">The sequence shown here is derived from an EMBL/GenBank/DDBJ whole genome shotgun (WGS) entry which is preliminary data.</text>
</comment>
<dbReference type="SMART" id="SM00220">
    <property type="entry name" value="S_TKc"/>
    <property type="match status" value="1"/>
</dbReference>
<feature type="region of interest" description="Disordered" evidence="12">
    <location>
        <begin position="285"/>
        <end position="306"/>
    </location>
</feature>
<evidence type="ECO:0000256" key="12">
    <source>
        <dbReference type="SAM" id="MobiDB-lite"/>
    </source>
</evidence>
<evidence type="ECO:0000313" key="16">
    <source>
        <dbReference type="Proteomes" id="UP000078046"/>
    </source>
</evidence>
<evidence type="ECO:0000256" key="7">
    <source>
        <dbReference type="ARBA" id="ARBA00022777"/>
    </source>
</evidence>
<dbReference type="GO" id="GO:0035556">
    <property type="term" value="P:intracellular signal transduction"/>
    <property type="evidence" value="ECO:0007669"/>
    <property type="project" value="TreeGrafter"/>
</dbReference>
<dbReference type="EC" id="2.7.11.1" evidence="2"/>
<evidence type="ECO:0000256" key="4">
    <source>
        <dbReference type="ARBA" id="ARBA00022527"/>
    </source>
</evidence>
<dbReference type="InterPro" id="IPR000719">
    <property type="entry name" value="Prot_kinase_dom"/>
</dbReference>
<dbReference type="EMBL" id="LWCA01001441">
    <property type="protein sequence ID" value="OAF65113.1"/>
    <property type="molecule type" value="Genomic_DNA"/>
</dbReference>
<evidence type="ECO:0000256" key="6">
    <source>
        <dbReference type="ARBA" id="ARBA00022741"/>
    </source>
</evidence>
<keyword evidence="5" id="KW-0808">Transferase</keyword>
<evidence type="ECO:0000256" key="5">
    <source>
        <dbReference type="ARBA" id="ARBA00022679"/>
    </source>
</evidence>
<dbReference type="PROSITE" id="PS50011">
    <property type="entry name" value="PROTEIN_KINASE_DOM"/>
    <property type="match status" value="1"/>
</dbReference>
<organism evidence="15 16">
    <name type="scientific">Intoshia linei</name>
    <dbReference type="NCBI Taxonomy" id="1819745"/>
    <lineage>
        <taxon>Eukaryota</taxon>
        <taxon>Metazoa</taxon>
        <taxon>Spiralia</taxon>
        <taxon>Lophotrochozoa</taxon>
        <taxon>Mesozoa</taxon>
        <taxon>Orthonectida</taxon>
        <taxon>Rhopaluridae</taxon>
        <taxon>Intoshia</taxon>
    </lineage>
</organism>
<reference evidence="15 16" key="1">
    <citation type="submission" date="2016-04" db="EMBL/GenBank/DDBJ databases">
        <title>The genome of Intoshia linei affirms orthonectids as highly simplified spiralians.</title>
        <authorList>
            <person name="Mikhailov K.V."/>
            <person name="Slusarev G.S."/>
            <person name="Nikitin M.A."/>
            <person name="Logacheva M.D."/>
            <person name="Penin A."/>
            <person name="Aleoshin V."/>
            <person name="Panchin Y.V."/>
        </authorList>
    </citation>
    <scope>NUCLEOTIDE SEQUENCE [LARGE SCALE GENOMIC DNA]</scope>
    <source>
        <strain evidence="15">Intl2013</strain>
        <tissue evidence="15">Whole animal</tissue>
    </source>
</reference>
<dbReference type="PANTHER" id="PTHR24356:SF1">
    <property type="entry name" value="SERINE_THREONINE-PROTEIN KINASE GREATWALL"/>
    <property type="match status" value="1"/>
</dbReference>
<proteinExistence type="inferred from homology"/>
<keyword evidence="16" id="KW-1185">Reference proteome</keyword>
<dbReference type="InterPro" id="IPR050236">
    <property type="entry name" value="Ser_Thr_kinase_AGC"/>
</dbReference>
<sequence>MSSKRWSKKMNDTINFKSRINKSVNISKRNRSDDSDSDYETCAKNLLPLINQVEERDKNMQTCNRCQCRFFKKKPRLDNPDIYTKEQISLRDLTKSPIAYSTNIDEVLSKTKEIGEIIKKNKTVKFDEKYKKVDKNKPFTYKPFTSNTYTVKLKEPIINPKKVQGTPDYLAPELLLKEKHDERIDWWALGVCVFEFLFGIPPFNDDSPSKIFHNILYRGIKWPDEDSKNYHHVCVNFIKNLLKTSVNQRYVYKDIIKDKFFENFDWNHILDMTAPFTPFPDDPTDTTYFNPRNKEQNINTDEPSVN</sequence>
<dbReference type="Gene3D" id="1.10.510.10">
    <property type="entry name" value="Transferase(Phosphotransferase) domain 1"/>
    <property type="match status" value="1"/>
</dbReference>
<dbReference type="PANTHER" id="PTHR24356">
    <property type="entry name" value="SERINE/THREONINE-PROTEIN KINASE"/>
    <property type="match status" value="1"/>
</dbReference>
<evidence type="ECO:0000259" key="14">
    <source>
        <dbReference type="PROSITE" id="PS51285"/>
    </source>
</evidence>
<protein>
    <recommendedName>
        <fullName evidence="3">Serine/threonine-protein kinase greatwall</fullName>
        <ecNumber evidence="2">2.7.11.1</ecNumber>
    </recommendedName>
    <alternativeName>
        <fullName evidence="9">Microtubule-associated serine/threonine-protein kinase-like</fullName>
    </alternativeName>
</protein>
<evidence type="ECO:0000256" key="9">
    <source>
        <dbReference type="ARBA" id="ARBA00033099"/>
    </source>
</evidence>
<keyword evidence="8" id="KW-0067">ATP-binding</keyword>
<dbReference type="InterPro" id="IPR000961">
    <property type="entry name" value="AGC-kinase_C"/>
</dbReference>
<evidence type="ECO:0000256" key="8">
    <source>
        <dbReference type="ARBA" id="ARBA00022840"/>
    </source>
</evidence>
<gene>
    <name evidence="15" type="ORF">A3Q56_07172</name>
</gene>
<accession>A0A177AUQ1</accession>
<dbReference type="Pfam" id="PF00069">
    <property type="entry name" value="Pkinase"/>
    <property type="match status" value="1"/>
</dbReference>
<dbReference type="OrthoDB" id="162894at2759"/>
<evidence type="ECO:0000313" key="15">
    <source>
        <dbReference type="EMBL" id="OAF65113.1"/>
    </source>
</evidence>
<keyword evidence="6" id="KW-0547">Nucleotide-binding</keyword>
<evidence type="ECO:0000256" key="1">
    <source>
        <dbReference type="ARBA" id="ARBA00009903"/>
    </source>
</evidence>
<keyword evidence="4" id="KW-0723">Serine/threonine-protein kinase</keyword>
<evidence type="ECO:0000259" key="13">
    <source>
        <dbReference type="PROSITE" id="PS50011"/>
    </source>
</evidence>
<feature type="domain" description="AGC-kinase C-terminal" evidence="14">
    <location>
        <begin position="262"/>
        <end position="306"/>
    </location>
</feature>
<comment type="similarity">
    <text evidence="1">Belongs to the protein kinase superfamily. AGC Ser/Thr protein kinase family.</text>
</comment>
<dbReference type="GO" id="GO:0005524">
    <property type="term" value="F:ATP binding"/>
    <property type="evidence" value="ECO:0007669"/>
    <property type="project" value="UniProtKB-KW"/>
</dbReference>
<evidence type="ECO:0000256" key="2">
    <source>
        <dbReference type="ARBA" id="ARBA00012513"/>
    </source>
</evidence>
<dbReference type="GO" id="GO:0005634">
    <property type="term" value="C:nucleus"/>
    <property type="evidence" value="ECO:0007669"/>
    <property type="project" value="TreeGrafter"/>
</dbReference>
<name>A0A177AUQ1_9BILA</name>
<evidence type="ECO:0000256" key="3">
    <source>
        <dbReference type="ARBA" id="ARBA00022148"/>
    </source>
</evidence>
<dbReference type="PROSITE" id="PS51285">
    <property type="entry name" value="AGC_KINASE_CTER"/>
    <property type="match status" value="1"/>
</dbReference>
<dbReference type="SUPFAM" id="SSF56112">
    <property type="entry name" value="Protein kinase-like (PK-like)"/>
    <property type="match status" value="1"/>
</dbReference>
<dbReference type="GO" id="GO:0004674">
    <property type="term" value="F:protein serine/threonine kinase activity"/>
    <property type="evidence" value="ECO:0007669"/>
    <property type="project" value="UniProtKB-KW"/>
</dbReference>
<dbReference type="Proteomes" id="UP000078046">
    <property type="component" value="Unassembled WGS sequence"/>
</dbReference>
<dbReference type="AlphaFoldDB" id="A0A177AUQ1"/>
<feature type="domain" description="Protein kinase" evidence="13">
    <location>
        <begin position="1"/>
        <end position="261"/>
    </location>
</feature>